<reference evidence="2" key="2">
    <citation type="submission" date="2023-05" db="EMBL/GenBank/DDBJ databases">
        <authorList>
            <consortium name="Lawrence Berkeley National Laboratory"/>
            <person name="Steindorff A."/>
            <person name="Hensen N."/>
            <person name="Bonometti L."/>
            <person name="Westerberg I."/>
            <person name="Brannstrom I.O."/>
            <person name="Guillou S."/>
            <person name="Cros-Aarteil S."/>
            <person name="Calhoun S."/>
            <person name="Haridas S."/>
            <person name="Kuo A."/>
            <person name="Mondo S."/>
            <person name="Pangilinan J."/>
            <person name="Riley R."/>
            <person name="Labutti K."/>
            <person name="Andreopoulos B."/>
            <person name="Lipzen A."/>
            <person name="Chen C."/>
            <person name="Yanf M."/>
            <person name="Daum C."/>
            <person name="Ng V."/>
            <person name="Clum A."/>
            <person name="Ohm R."/>
            <person name="Martin F."/>
            <person name="Silar P."/>
            <person name="Natvig D."/>
            <person name="Lalanne C."/>
            <person name="Gautier V."/>
            <person name="Ament-Velasquez S.L."/>
            <person name="Kruys A."/>
            <person name="Hutchinson M.I."/>
            <person name="Powell A.J."/>
            <person name="Barry K."/>
            <person name="Miller A.N."/>
            <person name="Grigoriev I.V."/>
            <person name="Debuchy R."/>
            <person name="Gladieux P."/>
            <person name="Thoren M.H."/>
            <person name="Johannesson H."/>
        </authorList>
    </citation>
    <scope>NUCLEOTIDE SEQUENCE</scope>
    <source>
        <strain evidence="2">CBS 538.74</strain>
    </source>
</reference>
<dbReference type="EMBL" id="MU857193">
    <property type="protein sequence ID" value="KAK4149168.1"/>
    <property type="molecule type" value="Genomic_DNA"/>
</dbReference>
<name>A0AAN6ZT11_9PEZI</name>
<gene>
    <name evidence="2" type="ORF">C8A00DRAFT_47163</name>
</gene>
<dbReference type="Proteomes" id="UP001302745">
    <property type="component" value="Unassembled WGS sequence"/>
</dbReference>
<comment type="caution">
    <text evidence="2">The sequence shown here is derived from an EMBL/GenBank/DDBJ whole genome shotgun (WGS) entry which is preliminary data.</text>
</comment>
<protein>
    <submittedName>
        <fullName evidence="2">SAM-dependent methyltransferase</fullName>
    </submittedName>
</protein>
<evidence type="ECO:0000313" key="2">
    <source>
        <dbReference type="EMBL" id="KAK4149168.1"/>
    </source>
</evidence>
<evidence type="ECO:0000259" key="1">
    <source>
        <dbReference type="Pfam" id="PF13649"/>
    </source>
</evidence>
<dbReference type="CDD" id="cd02440">
    <property type="entry name" value="AdoMet_MTases"/>
    <property type="match status" value="1"/>
</dbReference>
<keyword evidence="2" id="KW-0808">Transferase</keyword>
<dbReference type="InterPro" id="IPR041698">
    <property type="entry name" value="Methyltransf_25"/>
</dbReference>
<dbReference type="Pfam" id="PF13649">
    <property type="entry name" value="Methyltransf_25"/>
    <property type="match status" value="1"/>
</dbReference>
<evidence type="ECO:0000313" key="3">
    <source>
        <dbReference type="Proteomes" id="UP001302745"/>
    </source>
</evidence>
<dbReference type="SUPFAM" id="SSF53335">
    <property type="entry name" value="S-adenosyl-L-methionine-dependent methyltransferases"/>
    <property type="match status" value="1"/>
</dbReference>
<sequence length="241" mass="26630">MDDTLAEARYAKLIWNAPLAESHADELLNHLNLGSDTSIVDLGCGWGELLLRAAARNKTDVDGVPVTGVDTDVAALRRGRQAAQDRGVDVSFVEQQAQDWRGTRNRAICVGSSHTLGGGKAMLGRLAEIVPRGRVLVGDMCWERPPTEAARAIFGDDVPLLADLVGMCRETGWEVLHLSTADQREWDDFESRHRAGLREWLLANPDSPQAQIIREQQDAKEREYLTGYRGVLGFVYLVLGR</sequence>
<dbReference type="GO" id="GO:0008168">
    <property type="term" value="F:methyltransferase activity"/>
    <property type="evidence" value="ECO:0007669"/>
    <property type="project" value="UniProtKB-KW"/>
</dbReference>
<reference evidence="2" key="1">
    <citation type="journal article" date="2023" name="Mol. Phylogenet. Evol.">
        <title>Genome-scale phylogeny and comparative genomics of the fungal order Sordariales.</title>
        <authorList>
            <person name="Hensen N."/>
            <person name="Bonometti L."/>
            <person name="Westerberg I."/>
            <person name="Brannstrom I.O."/>
            <person name="Guillou S."/>
            <person name="Cros-Aarteil S."/>
            <person name="Calhoun S."/>
            <person name="Haridas S."/>
            <person name="Kuo A."/>
            <person name="Mondo S."/>
            <person name="Pangilinan J."/>
            <person name="Riley R."/>
            <person name="LaButti K."/>
            <person name="Andreopoulos B."/>
            <person name="Lipzen A."/>
            <person name="Chen C."/>
            <person name="Yan M."/>
            <person name="Daum C."/>
            <person name="Ng V."/>
            <person name="Clum A."/>
            <person name="Steindorff A."/>
            <person name="Ohm R.A."/>
            <person name="Martin F."/>
            <person name="Silar P."/>
            <person name="Natvig D.O."/>
            <person name="Lalanne C."/>
            <person name="Gautier V."/>
            <person name="Ament-Velasquez S.L."/>
            <person name="Kruys A."/>
            <person name="Hutchinson M.I."/>
            <person name="Powell A.J."/>
            <person name="Barry K."/>
            <person name="Miller A.N."/>
            <person name="Grigoriev I.V."/>
            <person name="Debuchy R."/>
            <person name="Gladieux P."/>
            <person name="Hiltunen Thoren M."/>
            <person name="Johannesson H."/>
        </authorList>
    </citation>
    <scope>NUCLEOTIDE SEQUENCE</scope>
    <source>
        <strain evidence="2">CBS 538.74</strain>
    </source>
</reference>
<keyword evidence="3" id="KW-1185">Reference proteome</keyword>
<accession>A0AAN6ZT11</accession>
<feature type="domain" description="Methyltransferase" evidence="1">
    <location>
        <begin position="39"/>
        <end position="112"/>
    </location>
</feature>
<organism evidence="2 3">
    <name type="scientific">Chaetomidium leptoderma</name>
    <dbReference type="NCBI Taxonomy" id="669021"/>
    <lineage>
        <taxon>Eukaryota</taxon>
        <taxon>Fungi</taxon>
        <taxon>Dikarya</taxon>
        <taxon>Ascomycota</taxon>
        <taxon>Pezizomycotina</taxon>
        <taxon>Sordariomycetes</taxon>
        <taxon>Sordariomycetidae</taxon>
        <taxon>Sordariales</taxon>
        <taxon>Chaetomiaceae</taxon>
        <taxon>Chaetomidium</taxon>
    </lineage>
</organism>
<dbReference type="Gene3D" id="3.40.50.150">
    <property type="entry name" value="Vaccinia Virus protein VP39"/>
    <property type="match status" value="1"/>
</dbReference>
<dbReference type="AlphaFoldDB" id="A0AAN6ZT11"/>
<proteinExistence type="predicted"/>
<dbReference type="GO" id="GO:0032259">
    <property type="term" value="P:methylation"/>
    <property type="evidence" value="ECO:0007669"/>
    <property type="project" value="UniProtKB-KW"/>
</dbReference>
<dbReference type="InterPro" id="IPR029063">
    <property type="entry name" value="SAM-dependent_MTases_sf"/>
</dbReference>
<keyword evidence="2" id="KW-0489">Methyltransferase</keyword>